<gene>
    <name evidence="2" type="ORF">Cgig2_005010</name>
</gene>
<evidence type="ECO:0000313" key="3">
    <source>
        <dbReference type="Proteomes" id="UP001153076"/>
    </source>
</evidence>
<accession>A0A9Q1KZS3</accession>
<name>A0A9Q1KZS3_9CARY</name>
<reference evidence="2" key="1">
    <citation type="submission" date="2022-04" db="EMBL/GenBank/DDBJ databases">
        <title>Carnegiea gigantea Genome sequencing and assembly v2.</title>
        <authorList>
            <person name="Copetti D."/>
            <person name="Sanderson M.J."/>
            <person name="Burquez A."/>
            <person name="Wojciechowski M.F."/>
        </authorList>
    </citation>
    <scope>NUCLEOTIDE SEQUENCE</scope>
    <source>
        <strain evidence="2">SGP5-SGP5p</strain>
        <tissue evidence="2">Aerial part</tissue>
    </source>
</reference>
<evidence type="ECO:0000256" key="1">
    <source>
        <dbReference type="SAM" id="MobiDB-lite"/>
    </source>
</evidence>
<evidence type="ECO:0000313" key="2">
    <source>
        <dbReference type="EMBL" id="KAJ8452674.1"/>
    </source>
</evidence>
<feature type="region of interest" description="Disordered" evidence="1">
    <location>
        <begin position="215"/>
        <end position="239"/>
    </location>
</feature>
<organism evidence="2 3">
    <name type="scientific">Carnegiea gigantea</name>
    <dbReference type="NCBI Taxonomy" id="171969"/>
    <lineage>
        <taxon>Eukaryota</taxon>
        <taxon>Viridiplantae</taxon>
        <taxon>Streptophyta</taxon>
        <taxon>Embryophyta</taxon>
        <taxon>Tracheophyta</taxon>
        <taxon>Spermatophyta</taxon>
        <taxon>Magnoliopsida</taxon>
        <taxon>eudicotyledons</taxon>
        <taxon>Gunneridae</taxon>
        <taxon>Pentapetalae</taxon>
        <taxon>Caryophyllales</taxon>
        <taxon>Cactineae</taxon>
        <taxon>Cactaceae</taxon>
        <taxon>Cactoideae</taxon>
        <taxon>Echinocereeae</taxon>
        <taxon>Carnegiea</taxon>
    </lineage>
</organism>
<dbReference type="Proteomes" id="UP001153076">
    <property type="component" value="Unassembled WGS sequence"/>
</dbReference>
<protein>
    <submittedName>
        <fullName evidence="2">Uncharacterized protein</fullName>
    </submittedName>
</protein>
<comment type="caution">
    <text evidence="2">The sequence shown here is derived from an EMBL/GenBank/DDBJ whole genome shotgun (WGS) entry which is preliminary data.</text>
</comment>
<sequence>MVITNTGITILPQVTNERRTVEPQQLVPIGGATLIPRWRVSSTRRLGLDRFAVLFKTGQNFRAVMDLQNTVYVRPVLKIIQTTFFPESPSKSSETACLVDSWSSRRFGFWKISPQVEQGIISLLRGKMGFDSANSDLEAGRFFRGGSRLSIGVWTEWPEDLGDKNDVVEYWMVEILAARLGMVEKTRLRNDQEEERERGRWIWIGFLGMRGEDEAAQIEEKEEEREKEFVESVGAEDVS</sequence>
<proteinExistence type="predicted"/>
<keyword evidence="3" id="KW-1185">Reference proteome</keyword>
<dbReference type="AlphaFoldDB" id="A0A9Q1KZS3"/>
<dbReference type="EMBL" id="JAKOGI010000003">
    <property type="protein sequence ID" value="KAJ8452674.1"/>
    <property type="molecule type" value="Genomic_DNA"/>
</dbReference>